<evidence type="ECO:0000313" key="4">
    <source>
        <dbReference type="Proteomes" id="UP000051487"/>
    </source>
</evidence>
<sequence length="382" mass="41567">MKVCLALSALAFLLPCPAAAVDLDPTADCGTHSIGWINQCTRSASNCCYYAAEKANTTCPMTRAKHYALRGRCVSLFEGSANPYNKTDCVTATLAGIALLMGNFDLGFSCTIDDIKDMPGAASKPSPTGLITVGKCLEQHLGHWYRYRGLSMALAYRLAKAVLIYLTPLSPLRDNNIFQWFLYNAAIETSLSILQVALVHIIISRPSHQRFYQYIPGLSSWVTIAPIATLSSTLASANFYFPIFLIRQFGKAGGAGSITSTTESYTIGITLLATALLFFLGVAPTRAIFIRQAASLLPEHIELAVPFDHTFGGKVVPVALGGSGRLNISDAWVSFTFAGRVRYFRILGKAFVLMMTGWFLLFFITMPLGYSVVSELDINFLA</sequence>
<feature type="signal peptide" evidence="2">
    <location>
        <begin position="1"/>
        <end position="20"/>
    </location>
</feature>
<name>A0AAN4PRY5_ASPLE</name>
<accession>A0AAN4PRY5</accession>
<reference evidence="3 4" key="1">
    <citation type="submission" date="2015-11" db="EMBL/GenBank/DDBJ databases">
        <title>Aspergillus lentulus strain IFM 54703T.</title>
        <authorList>
            <person name="Kusuya Y."/>
            <person name="Sakai K."/>
            <person name="Kamei K."/>
            <person name="Takahashi H."/>
            <person name="Yaguchi T."/>
        </authorList>
    </citation>
    <scope>NUCLEOTIDE SEQUENCE [LARGE SCALE GENOMIC DNA]</scope>
    <source>
        <strain evidence="3 4">IFM 54703</strain>
    </source>
</reference>
<dbReference type="EMBL" id="BCLY01000016">
    <property type="protein sequence ID" value="GAQ11467.1"/>
    <property type="molecule type" value="Genomic_DNA"/>
</dbReference>
<dbReference type="AlphaFoldDB" id="A0AAN4PRY5"/>
<keyword evidence="2" id="KW-0732">Signal</keyword>
<keyword evidence="1" id="KW-0812">Transmembrane</keyword>
<keyword evidence="1" id="KW-0472">Membrane</keyword>
<evidence type="ECO:0000313" key="3">
    <source>
        <dbReference type="EMBL" id="GAQ11467.1"/>
    </source>
</evidence>
<evidence type="ECO:0008006" key="5">
    <source>
        <dbReference type="Google" id="ProtNLM"/>
    </source>
</evidence>
<feature type="transmembrane region" description="Helical" evidence="1">
    <location>
        <begin position="350"/>
        <end position="373"/>
    </location>
</feature>
<organism evidence="3 4">
    <name type="scientific">Aspergillus lentulus</name>
    <dbReference type="NCBI Taxonomy" id="293939"/>
    <lineage>
        <taxon>Eukaryota</taxon>
        <taxon>Fungi</taxon>
        <taxon>Dikarya</taxon>
        <taxon>Ascomycota</taxon>
        <taxon>Pezizomycotina</taxon>
        <taxon>Eurotiomycetes</taxon>
        <taxon>Eurotiomycetidae</taxon>
        <taxon>Eurotiales</taxon>
        <taxon>Aspergillaceae</taxon>
        <taxon>Aspergillus</taxon>
        <taxon>Aspergillus subgen. Fumigati</taxon>
    </lineage>
</organism>
<gene>
    <name evidence="3" type="ORF">ALT_8788</name>
</gene>
<evidence type="ECO:0000256" key="1">
    <source>
        <dbReference type="SAM" id="Phobius"/>
    </source>
</evidence>
<comment type="caution">
    <text evidence="3">The sequence shown here is derived from an EMBL/GenBank/DDBJ whole genome shotgun (WGS) entry which is preliminary data.</text>
</comment>
<protein>
    <recommendedName>
        <fullName evidence="5">Extracellular membrane protein CFEM domain-containing protein</fullName>
    </recommendedName>
</protein>
<feature type="chain" id="PRO_5042968850" description="Extracellular membrane protein CFEM domain-containing protein" evidence="2">
    <location>
        <begin position="21"/>
        <end position="382"/>
    </location>
</feature>
<evidence type="ECO:0000256" key="2">
    <source>
        <dbReference type="SAM" id="SignalP"/>
    </source>
</evidence>
<proteinExistence type="predicted"/>
<feature type="transmembrane region" description="Helical" evidence="1">
    <location>
        <begin position="224"/>
        <end position="245"/>
    </location>
</feature>
<keyword evidence="1" id="KW-1133">Transmembrane helix</keyword>
<feature type="transmembrane region" description="Helical" evidence="1">
    <location>
        <begin position="180"/>
        <end position="203"/>
    </location>
</feature>
<feature type="transmembrane region" description="Helical" evidence="1">
    <location>
        <begin position="265"/>
        <end position="283"/>
    </location>
</feature>
<dbReference type="Proteomes" id="UP000051487">
    <property type="component" value="Unassembled WGS sequence"/>
</dbReference>